<comment type="subcellular location">
    <subcellularLocation>
        <location evidence="1">Membrane</location>
    </subcellularLocation>
</comment>
<dbReference type="PANTHER" id="PTHR31234">
    <property type="entry name" value="LATE EMBRYOGENESIS ABUNDANT (LEA) HYDROXYPROLINE-RICH GLYCOPROTEIN FAMILY"/>
    <property type="match status" value="1"/>
</dbReference>
<keyword evidence="2 3" id="KW-0472">Membrane</keyword>
<keyword evidence="3" id="KW-1133">Transmembrane helix</keyword>
<comment type="caution">
    <text evidence="4">The sequence shown here is derived from an EMBL/GenBank/DDBJ whole genome shotgun (WGS) entry which is preliminary data.</text>
</comment>
<evidence type="ECO:0008006" key="6">
    <source>
        <dbReference type="Google" id="ProtNLM"/>
    </source>
</evidence>
<dbReference type="OrthoDB" id="1875580at2759"/>
<dbReference type="GO" id="GO:0005886">
    <property type="term" value="C:plasma membrane"/>
    <property type="evidence" value="ECO:0007669"/>
    <property type="project" value="TreeGrafter"/>
</dbReference>
<dbReference type="InterPro" id="IPR044839">
    <property type="entry name" value="NDR1-like"/>
</dbReference>
<keyword evidence="3" id="KW-0812">Transmembrane</keyword>
<dbReference type="STRING" id="3775.A0A1Q3DE66"/>
<proteinExistence type="predicted"/>
<evidence type="ECO:0000256" key="3">
    <source>
        <dbReference type="SAM" id="Phobius"/>
    </source>
</evidence>
<dbReference type="GO" id="GO:0098542">
    <property type="term" value="P:defense response to other organism"/>
    <property type="evidence" value="ECO:0007669"/>
    <property type="project" value="InterPro"/>
</dbReference>
<organism evidence="4 5">
    <name type="scientific">Cephalotus follicularis</name>
    <name type="common">Albany pitcher plant</name>
    <dbReference type="NCBI Taxonomy" id="3775"/>
    <lineage>
        <taxon>Eukaryota</taxon>
        <taxon>Viridiplantae</taxon>
        <taxon>Streptophyta</taxon>
        <taxon>Embryophyta</taxon>
        <taxon>Tracheophyta</taxon>
        <taxon>Spermatophyta</taxon>
        <taxon>Magnoliopsida</taxon>
        <taxon>eudicotyledons</taxon>
        <taxon>Gunneridae</taxon>
        <taxon>Pentapetalae</taxon>
        <taxon>rosids</taxon>
        <taxon>fabids</taxon>
        <taxon>Oxalidales</taxon>
        <taxon>Cephalotaceae</taxon>
        <taxon>Cephalotus</taxon>
    </lineage>
</organism>
<protein>
    <recommendedName>
        <fullName evidence="6">LEA_2 domain-containing protein</fullName>
    </recommendedName>
</protein>
<reference evidence="5" key="1">
    <citation type="submission" date="2016-04" db="EMBL/GenBank/DDBJ databases">
        <title>Cephalotus genome sequencing.</title>
        <authorList>
            <person name="Fukushima K."/>
            <person name="Hasebe M."/>
            <person name="Fang X."/>
        </authorList>
    </citation>
    <scope>NUCLEOTIDE SEQUENCE [LARGE SCALE GENOMIC DNA]</scope>
    <source>
        <strain evidence="5">cv. St1</strain>
    </source>
</reference>
<feature type="transmembrane region" description="Helical" evidence="3">
    <location>
        <begin position="16"/>
        <end position="45"/>
    </location>
</feature>
<evidence type="ECO:0000313" key="4">
    <source>
        <dbReference type="EMBL" id="GAV90721.1"/>
    </source>
</evidence>
<dbReference type="PANTHER" id="PTHR31234:SF66">
    <property type="entry name" value="LATE EMBRYOGENESIS ABUNDANT PROTEIN"/>
    <property type="match status" value="1"/>
</dbReference>
<dbReference type="EMBL" id="BDDD01006531">
    <property type="protein sequence ID" value="GAV90721.1"/>
    <property type="molecule type" value="Genomic_DNA"/>
</dbReference>
<evidence type="ECO:0000256" key="2">
    <source>
        <dbReference type="ARBA" id="ARBA00023136"/>
    </source>
</evidence>
<dbReference type="Proteomes" id="UP000187406">
    <property type="component" value="Unassembled WGS sequence"/>
</dbReference>
<dbReference type="InParanoid" id="A0A1Q3DE66"/>
<evidence type="ECO:0000256" key="1">
    <source>
        <dbReference type="ARBA" id="ARBA00004370"/>
    </source>
</evidence>
<dbReference type="AlphaFoldDB" id="A0A1Q3DE66"/>
<name>A0A1Q3DE66_CEPFO</name>
<keyword evidence="5" id="KW-1185">Reference proteome</keyword>
<evidence type="ECO:0000313" key="5">
    <source>
        <dbReference type="Proteomes" id="UP000187406"/>
    </source>
</evidence>
<accession>A0A1Q3DE66</accession>
<gene>
    <name evidence="4" type="ORF">CFOL_v3_34125</name>
</gene>
<sequence>MEYKLTSSRRRTTHPLIWCAALICTVISVAVIITGMVVFVGYLVIHPRVPVIGVVDAHLDDISYTEAGLLEIQIVIKIRAENDNEKAHASFSDTSFTLIFDGL</sequence>